<comment type="similarity">
    <text evidence="3 8">Belongs to the glycosyl hydrolase 13 family.</text>
</comment>
<keyword evidence="10" id="KW-0732">Signal</keyword>
<comment type="caution">
    <text evidence="12">The sequence shown here is derived from an EMBL/GenBank/DDBJ whole genome shotgun (WGS) entry which is preliminary data.</text>
</comment>
<feature type="signal peptide" evidence="10">
    <location>
        <begin position="1"/>
        <end position="18"/>
    </location>
</feature>
<evidence type="ECO:0000256" key="8">
    <source>
        <dbReference type="RuleBase" id="RU003615"/>
    </source>
</evidence>
<comment type="cofactor">
    <cofactor evidence="2">
        <name>Ca(2+)</name>
        <dbReference type="ChEBI" id="CHEBI:29108"/>
    </cofactor>
</comment>
<dbReference type="SUPFAM" id="SSF51445">
    <property type="entry name" value="(Trans)glycosidases"/>
    <property type="match status" value="1"/>
</dbReference>
<reference evidence="12" key="1">
    <citation type="submission" date="2022-10" db="EMBL/GenBank/DDBJ databases">
        <authorList>
            <person name="Chen Y."/>
            <person name="Dougan E. K."/>
            <person name="Chan C."/>
            <person name="Rhodes N."/>
            <person name="Thang M."/>
        </authorList>
    </citation>
    <scope>NUCLEOTIDE SEQUENCE</scope>
</reference>
<evidence type="ECO:0000256" key="1">
    <source>
        <dbReference type="ARBA" id="ARBA00000548"/>
    </source>
</evidence>
<dbReference type="EC" id="3.2.1.1" evidence="4 9"/>
<dbReference type="PANTHER" id="PTHR43447">
    <property type="entry name" value="ALPHA-AMYLASE"/>
    <property type="match status" value="1"/>
</dbReference>
<protein>
    <recommendedName>
        <fullName evidence="4 9">Alpha-amylase</fullName>
        <ecNumber evidence="4 9">3.2.1.1</ecNumber>
    </recommendedName>
</protein>
<evidence type="ECO:0000313" key="14">
    <source>
        <dbReference type="Proteomes" id="UP001152797"/>
    </source>
</evidence>
<dbReference type="GO" id="GO:0005975">
    <property type="term" value="P:carbohydrate metabolic process"/>
    <property type="evidence" value="ECO:0007669"/>
    <property type="project" value="InterPro"/>
</dbReference>
<dbReference type="EMBL" id="CAMXCT030002456">
    <property type="protein sequence ID" value="CAL4785592.1"/>
    <property type="molecule type" value="Genomic_DNA"/>
</dbReference>
<comment type="catalytic activity">
    <reaction evidence="1 9">
        <text>Endohydrolysis of (1-&gt;4)-alpha-D-glucosidic linkages in polysaccharides containing three or more (1-&gt;4)-alpha-linked D-glucose units.</text>
        <dbReference type="EC" id="3.2.1.1"/>
    </reaction>
</comment>
<organism evidence="12">
    <name type="scientific">Cladocopium goreaui</name>
    <dbReference type="NCBI Taxonomy" id="2562237"/>
    <lineage>
        <taxon>Eukaryota</taxon>
        <taxon>Sar</taxon>
        <taxon>Alveolata</taxon>
        <taxon>Dinophyceae</taxon>
        <taxon>Suessiales</taxon>
        <taxon>Symbiodiniaceae</taxon>
        <taxon>Cladocopium</taxon>
    </lineage>
</organism>
<evidence type="ECO:0000256" key="9">
    <source>
        <dbReference type="RuleBase" id="RU361134"/>
    </source>
</evidence>
<evidence type="ECO:0000256" key="4">
    <source>
        <dbReference type="ARBA" id="ARBA00012595"/>
    </source>
</evidence>
<dbReference type="EMBL" id="CAMXCT020002456">
    <property type="protein sequence ID" value="CAL1151655.1"/>
    <property type="molecule type" value="Genomic_DNA"/>
</dbReference>
<dbReference type="GO" id="GO:0004556">
    <property type="term" value="F:alpha-amylase activity"/>
    <property type="evidence" value="ECO:0007669"/>
    <property type="project" value="UniProtKB-UniRule"/>
</dbReference>
<dbReference type="AlphaFoldDB" id="A0A9P1CV63"/>
<dbReference type="InterPro" id="IPR017853">
    <property type="entry name" value="GH"/>
</dbReference>
<proteinExistence type="inferred from homology"/>
<dbReference type="EMBL" id="CAMXCT010002456">
    <property type="protein sequence ID" value="CAI3998280.1"/>
    <property type="molecule type" value="Genomic_DNA"/>
</dbReference>
<feature type="chain" id="PRO_5043270808" description="Alpha-amylase" evidence="10">
    <location>
        <begin position="19"/>
        <end position="677"/>
    </location>
</feature>
<dbReference type="Pfam" id="PF00128">
    <property type="entry name" value="Alpha-amylase"/>
    <property type="match status" value="1"/>
</dbReference>
<accession>A0A9P1CV63</accession>
<dbReference type="Proteomes" id="UP001152797">
    <property type="component" value="Unassembled WGS sequence"/>
</dbReference>
<evidence type="ECO:0000256" key="6">
    <source>
        <dbReference type="ARBA" id="ARBA00023277"/>
    </source>
</evidence>
<reference evidence="13 14" key="2">
    <citation type="submission" date="2024-05" db="EMBL/GenBank/DDBJ databases">
        <authorList>
            <person name="Chen Y."/>
            <person name="Shah S."/>
            <person name="Dougan E. K."/>
            <person name="Thang M."/>
            <person name="Chan C."/>
        </authorList>
    </citation>
    <scope>NUCLEOTIDE SEQUENCE [LARGE SCALE GENOMIC DNA]</scope>
</reference>
<dbReference type="PRINTS" id="PR00110">
    <property type="entry name" value="ALPHAAMYLASE"/>
</dbReference>
<evidence type="ECO:0000313" key="13">
    <source>
        <dbReference type="EMBL" id="CAL4785592.1"/>
    </source>
</evidence>
<dbReference type="InterPro" id="IPR006047">
    <property type="entry name" value="GH13_cat_dom"/>
</dbReference>
<evidence type="ECO:0000256" key="3">
    <source>
        <dbReference type="ARBA" id="ARBA00008061"/>
    </source>
</evidence>
<evidence type="ECO:0000256" key="10">
    <source>
        <dbReference type="SAM" id="SignalP"/>
    </source>
</evidence>
<keyword evidence="7 9" id="KW-0326">Glycosidase</keyword>
<evidence type="ECO:0000256" key="5">
    <source>
        <dbReference type="ARBA" id="ARBA00022801"/>
    </source>
</evidence>
<dbReference type="GO" id="GO:0043169">
    <property type="term" value="F:cation binding"/>
    <property type="evidence" value="ECO:0007669"/>
    <property type="project" value="InterPro"/>
</dbReference>
<evidence type="ECO:0000259" key="11">
    <source>
        <dbReference type="SMART" id="SM00642"/>
    </source>
</evidence>
<keyword evidence="14" id="KW-1185">Reference proteome</keyword>
<dbReference type="SMART" id="SM00642">
    <property type="entry name" value="Aamy"/>
    <property type="match status" value="1"/>
</dbReference>
<name>A0A9P1CV63_9DINO</name>
<keyword evidence="5 9" id="KW-0378">Hydrolase</keyword>
<gene>
    <name evidence="12" type="ORF">C1SCF055_LOCUS24593</name>
</gene>
<evidence type="ECO:0000313" key="12">
    <source>
        <dbReference type="EMBL" id="CAI3998280.1"/>
    </source>
</evidence>
<feature type="domain" description="Glycosyl hydrolase family 13 catalytic" evidence="11">
    <location>
        <begin position="142"/>
        <end position="561"/>
    </location>
</feature>
<dbReference type="OrthoDB" id="550577at2759"/>
<evidence type="ECO:0000256" key="2">
    <source>
        <dbReference type="ARBA" id="ARBA00001913"/>
    </source>
</evidence>
<dbReference type="Gene3D" id="3.20.20.80">
    <property type="entry name" value="Glycosidases"/>
    <property type="match status" value="1"/>
</dbReference>
<keyword evidence="6 9" id="KW-0119">Carbohydrate metabolism</keyword>
<evidence type="ECO:0000256" key="7">
    <source>
        <dbReference type="ARBA" id="ARBA00023295"/>
    </source>
</evidence>
<dbReference type="InterPro" id="IPR006046">
    <property type="entry name" value="Alpha_amylase"/>
</dbReference>
<sequence length="677" mass="76355">MAQRLRSLFCFLPFLAGAIFTTPLGPVRRCYVRPPETNSGCVLLQNLTDAKTFGLNKFGQDTTGQRQCLEALRKVSGNTFVFSVGSCELWRCSSKEALEHATEHWFSKDQSGNSLAKVGPAVFSELCNYQEPLIAKKIRRNPVFVKLWEWNYVDIAKECEEFLGPNGFDGVQISPVTEHILGPQWWTKYQPVSFSLSSRSGSMEDFSKMVSACRRAGVQVIVDLIINHIASPCKEAKELLETSGSRSPGFLKDLKDQKNLTPCVGWNGSLFGNRRLAGARGWDEAGPEFFHHQGSDLMENCFVGPPGWSCGGGGNDGTGCSCCSCDFLKMPDWDTGLAEVHQMHLRHVQELHDIGVTMLRVDLSLFESIEELSHVLNRVPWDFIYQEWWWEKPDPMRHRYIGHFRDITYRYKLTHYLGDSNLEKLKEVLTLERGHDEIIPETSLYPIAFHDGRTWKAKPGNATYKNGLEYNQQQKFMLAWPKGVNVMLWGGYGWSRMSDGPPGCNDKTGSPHCQPEPVYVDGKARCMATPYESPLPKKLSMQRRWICEHRWEGVAGLIEFRKACGGLPVTRTWQAPEVSPGQLAFRIGEECFGALVRGYNEKQKSPWGHLGNWRLAGLEINLPSGRYCDMGSVSTLRGWDRKRCPRQVVVGTDGRILSGFVKEGDLLAIYAAGRMES</sequence>